<proteinExistence type="predicted"/>
<keyword evidence="3" id="KW-0812">Transmembrane</keyword>
<organism evidence="4 5">
    <name type="scientific">Leuconostoc kimchii</name>
    <dbReference type="NCBI Taxonomy" id="136609"/>
    <lineage>
        <taxon>Bacteria</taxon>
        <taxon>Bacillati</taxon>
        <taxon>Bacillota</taxon>
        <taxon>Bacilli</taxon>
        <taxon>Lactobacillales</taxon>
        <taxon>Lactobacillaceae</taxon>
        <taxon>Leuconostoc</taxon>
    </lineage>
</organism>
<dbReference type="RefSeq" id="WP_013103138.1">
    <property type="nucleotide sequence ID" value="NZ_CP037939.1"/>
</dbReference>
<accession>A0ABX5SI37</accession>
<evidence type="ECO:0000313" key="5">
    <source>
        <dbReference type="Proteomes" id="UP000295756"/>
    </source>
</evidence>
<feature type="transmembrane region" description="Helical" evidence="3">
    <location>
        <begin position="7"/>
        <end position="28"/>
    </location>
</feature>
<dbReference type="SUPFAM" id="SSF54523">
    <property type="entry name" value="Pili subunits"/>
    <property type="match status" value="1"/>
</dbReference>
<dbReference type="NCBIfam" id="TIGR02532">
    <property type="entry name" value="IV_pilin_GFxxxE"/>
    <property type="match status" value="1"/>
</dbReference>
<keyword evidence="3" id="KW-1133">Transmembrane helix</keyword>
<dbReference type="InterPro" id="IPR045584">
    <property type="entry name" value="Pilin-like"/>
</dbReference>
<evidence type="ECO:0000256" key="3">
    <source>
        <dbReference type="SAM" id="Phobius"/>
    </source>
</evidence>
<dbReference type="Proteomes" id="UP000295756">
    <property type="component" value="Chromosome"/>
</dbReference>
<evidence type="ECO:0000256" key="1">
    <source>
        <dbReference type="ARBA" id="ARBA00004241"/>
    </source>
</evidence>
<comment type="subcellular location">
    <subcellularLocation>
        <location evidence="1">Cell surface</location>
    </subcellularLocation>
</comment>
<dbReference type="InterPro" id="IPR012902">
    <property type="entry name" value="N_methyl_site"/>
</dbReference>
<keyword evidence="5" id="KW-1185">Reference proteome</keyword>
<protein>
    <submittedName>
        <fullName evidence="4">Type II secretion system protein</fullName>
    </submittedName>
</protein>
<evidence type="ECO:0000256" key="2">
    <source>
        <dbReference type="ARBA" id="ARBA00023287"/>
    </source>
</evidence>
<name>A0ABX5SI37_9LACO</name>
<reference evidence="4 5" key="1">
    <citation type="submission" date="2019-03" db="EMBL/GenBank/DDBJ databases">
        <title>Complete Genome Sequence of Leuconostoc kimchii strain NKJ218 Isolated from Homemade Kimchi.</title>
        <authorList>
            <person name="Jung J.Y."/>
            <person name="Jin H.M."/>
            <person name="Jung J.-W."/>
            <person name="Lee S.-Y."/>
            <person name="Ryu B.-G."/>
            <person name="Han S.-S."/>
            <person name="Kang H.K."/>
            <person name="Choi H.W."/>
            <person name="Chung E.J."/>
            <person name="Choi K.-M."/>
        </authorList>
    </citation>
    <scope>NUCLEOTIDE SEQUENCE [LARGE SCALE GENOMIC DNA]</scope>
    <source>
        <strain evidence="4 5">NKJ218</strain>
    </source>
</reference>
<dbReference type="EMBL" id="CP037939">
    <property type="protein sequence ID" value="QBR47007.1"/>
    <property type="molecule type" value="Genomic_DNA"/>
</dbReference>
<evidence type="ECO:0000313" key="4">
    <source>
        <dbReference type="EMBL" id="QBR47007.1"/>
    </source>
</evidence>
<sequence length="130" mass="14725">MKHTNKAFTLLESLMVLGVLASMLLVGFTKIPKSQHTNQWEATFKSQWQHARLTAQQEQKTQVVNFEAQTISFGREVIKYPHGYQNASPKSIRILKTGYVAPTTITLTSGHQTFKLIFNLGGGDYRIEKK</sequence>
<keyword evidence="2" id="KW-0178">Competence</keyword>
<gene>
    <name evidence="4" type="ORF">EW139_02290</name>
</gene>
<keyword evidence="3" id="KW-0472">Membrane</keyword>